<organism evidence="1 2">
    <name type="scientific">Synechococcus phage S-SKS1</name>
    <dbReference type="NCBI Taxonomy" id="754042"/>
    <lineage>
        <taxon>Viruses</taxon>
        <taxon>Duplodnaviria</taxon>
        <taxon>Heunggongvirae</taxon>
        <taxon>Uroviricota</taxon>
        <taxon>Caudoviricetes</taxon>
        <taxon>Llyrvirus</taxon>
        <taxon>Llyrvirus SSKS1</taxon>
    </lineage>
</organism>
<reference evidence="1 2" key="1">
    <citation type="submission" date="2010-10" db="EMBL/GenBank/DDBJ databases">
        <title>The Genome Sequence of Synechococcus phage S-SKS1.</title>
        <authorList>
            <consortium name="The Broad Institute Genome Sequencing Platform"/>
            <person name="Henn M.R."/>
            <person name="Clokie M."/>
            <person name="Levin J."/>
            <person name="Malboeuf C."/>
            <person name="Casali M."/>
            <person name="Russ C."/>
            <person name="Lennon N."/>
            <person name="Chapman S.B."/>
            <person name="Erlich R."/>
            <person name="Young S.K."/>
            <person name="Yandava C."/>
            <person name="Zeng Q."/>
            <person name="Alvarado L."/>
            <person name="Anderson S."/>
            <person name="Berlin A."/>
            <person name="Chen Z."/>
            <person name="Freedman E."/>
            <person name="Gellesch M."/>
            <person name="Goldberg J."/>
            <person name="Green L."/>
            <person name="Griggs A."/>
            <person name="Gujja S."/>
            <person name="Heilman E.R."/>
            <person name="Heiman D."/>
            <person name="Hollinger A."/>
            <person name="Howarth C."/>
            <person name="Larson L."/>
            <person name="Mehta T."/>
            <person name="Pearson M."/>
            <person name="Roberts A."/>
            <person name="Ryan E."/>
            <person name="Saif S."/>
            <person name="Shea T."/>
            <person name="Shenoy N."/>
            <person name="Sisk P."/>
            <person name="Stolte C."/>
            <person name="Sykes S."/>
            <person name="White J."/>
            <person name="Haas B."/>
            <person name="Nusbaum C."/>
            <person name="Birren B."/>
        </authorList>
    </citation>
    <scope>NUCLEOTIDE SEQUENCE [LARGE SCALE GENOMIC DNA]</scope>
</reference>
<protein>
    <submittedName>
        <fullName evidence="1">Uncharacterized protein</fullName>
    </submittedName>
</protein>
<dbReference type="OrthoDB" id="25216at10239"/>
<sequence>MSYAVTTKKCWYNDYRMIVKMFFLNDVPFTFDDLPVGYLYDREIVREAYSNKDYSVEDIYKGSNYLILENCHPCFDDIEILNPENLPEEIQSFYNGEEDLLR</sequence>
<evidence type="ECO:0000313" key="2">
    <source>
        <dbReference type="Proteomes" id="UP000201252"/>
    </source>
</evidence>
<dbReference type="GeneID" id="15011158"/>
<name>M4QS77_9CAUD</name>
<proteinExistence type="predicted"/>
<dbReference type="Proteomes" id="UP000201252">
    <property type="component" value="Segment"/>
</dbReference>
<evidence type="ECO:0000313" key="1">
    <source>
        <dbReference type="EMBL" id="AGH31753.1"/>
    </source>
</evidence>
<keyword evidence="2" id="KW-1185">Reference proteome</keyword>
<accession>M4QS77</accession>
<dbReference type="KEGG" id="vg:15011158"/>
<dbReference type="RefSeq" id="YP_007674605.1">
    <property type="nucleotide sequence ID" value="NC_020851.1"/>
</dbReference>
<dbReference type="EMBL" id="HQ633071">
    <property type="protein sequence ID" value="AGH31753.1"/>
    <property type="molecule type" value="Genomic_DNA"/>
</dbReference>
<gene>
    <name evidence="1" type="ORF">SWZG_00247</name>
</gene>